<reference evidence="1" key="2">
    <citation type="journal article" date="2023" name="Microbiol Resour">
        <title>Decontamination and Annotation of the Draft Genome Sequence of the Oomycete Lagenidium giganteum ARSEF 373.</title>
        <authorList>
            <person name="Morgan W.R."/>
            <person name="Tartar A."/>
        </authorList>
    </citation>
    <scope>NUCLEOTIDE SEQUENCE</scope>
    <source>
        <strain evidence="1">ARSEF 373</strain>
    </source>
</reference>
<protein>
    <submittedName>
        <fullName evidence="1">Uncharacterized protein</fullName>
    </submittedName>
</protein>
<comment type="caution">
    <text evidence="1">The sequence shown here is derived from an EMBL/GenBank/DDBJ whole genome shotgun (WGS) entry which is preliminary data.</text>
</comment>
<organism evidence="1 2">
    <name type="scientific">Lagenidium giganteum</name>
    <dbReference type="NCBI Taxonomy" id="4803"/>
    <lineage>
        <taxon>Eukaryota</taxon>
        <taxon>Sar</taxon>
        <taxon>Stramenopiles</taxon>
        <taxon>Oomycota</taxon>
        <taxon>Peronosporomycetes</taxon>
        <taxon>Pythiales</taxon>
        <taxon>Pythiaceae</taxon>
    </lineage>
</organism>
<dbReference type="EMBL" id="DAKRPA010000166">
    <property type="protein sequence ID" value="DAZ96490.1"/>
    <property type="molecule type" value="Genomic_DNA"/>
</dbReference>
<dbReference type="Proteomes" id="UP001146120">
    <property type="component" value="Unassembled WGS sequence"/>
</dbReference>
<evidence type="ECO:0000313" key="2">
    <source>
        <dbReference type="Proteomes" id="UP001146120"/>
    </source>
</evidence>
<keyword evidence="2" id="KW-1185">Reference proteome</keyword>
<evidence type="ECO:0000313" key="1">
    <source>
        <dbReference type="EMBL" id="DAZ96490.1"/>
    </source>
</evidence>
<name>A0AAV2YR62_9STRA</name>
<accession>A0AAV2YR62</accession>
<reference evidence="1" key="1">
    <citation type="submission" date="2022-11" db="EMBL/GenBank/DDBJ databases">
        <authorList>
            <person name="Morgan W.R."/>
            <person name="Tartar A."/>
        </authorList>
    </citation>
    <scope>NUCLEOTIDE SEQUENCE</scope>
    <source>
        <strain evidence="1">ARSEF 373</strain>
    </source>
</reference>
<sequence length="147" mass="16825">MLYSCAEWLEADALVDKHAHETLEFGDSEPTLLFERQISRSSLTRLPRAHVIPRASPLVFSTLLANSVSVSLQKSLEEFNAIMDADLQLQWDPQATDAECYARLPELLGTLFFVHNDELRSPSKDIKYGWTPFEDGEFQFANIERDY</sequence>
<proteinExistence type="predicted"/>
<gene>
    <name evidence="1" type="ORF">N0F65_008357</name>
</gene>
<dbReference type="AlphaFoldDB" id="A0AAV2YR62"/>